<keyword evidence="1" id="KW-0547">Nucleotide-binding</keyword>
<dbReference type="Gene3D" id="1.10.10.60">
    <property type="entry name" value="Homeodomain-like"/>
    <property type="match status" value="1"/>
</dbReference>
<dbReference type="PROSITE" id="PS00688">
    <property type="entry name" value="SIGMA54_INTERACT_3"/>
    <property type="match status" value="1"/>
</dbReference>
<dbReference type="Proteomes" id="UP000005234">
    <property type="component" value="Chromosome"/>
</dbReference>
<keyword evidence="4" id="KW-0238">DNA-binding</keyword>
<organism evidence="7 8">
    <name type="scientific">Frateuria aurantia (strain ATCC 33424 / DSM 6220 / KCTC 2777 / LMG 1558 / NBRC 3245 / NCIMB 13370)</name>
    <name type="common">Acetobacter aurantius</name>
    <dbReference type="NCBI Taxonomy" id="767434"/>
    <lineage>
        <taxon>Bacteria</taxon>
        <taxon>Pseudomonadati</taxon>
        <taxon>Pseudomonadota</taxon>
        <taxon>Gammaproteobacteria</taxon>
        <taxon>Lysobacterales</taxon>
        <taxon>Rhodanobacteraceae</taxon>
        <taxon>Frateuria</taxon>
    </lineage>
</organism>
<dbReference type="eggNOG" id="COG2204">
    <property type="taxonomic scope" value="Bacteria"/>
</dbReference>
<evidence type="ECO:0000256" key="4">
    <source>
        <dbReference type="ARBA" id="ARBA00023125"/>
    </source>
</evidence>
<dbReference type="PROSITE" id="PS00675">
    <property type="entry name" value="SIGMA54_INTERACT_1"/>
    <property type="match status" value="1"/>
</dbReference>
<dbReference type="InterPro" id="IPR009057">
    <property type="entry name" value="Homeodomain-like_sf"/>
</dbReference>
<dbReference type="PROSITE" id="PS50045">
    <property type="entry name" value="SIGMA54_INTERACT_4"/>
    <property type="match status" value="1"/>
</dbReference>
<dbReference type="Pfam" id="PF00158">
    <property type="entry name" value="Sigma54_activat"/>
    <property type="match status" value="1"/>
</dbReference>
<dbReference type="AlphaFoldDB" id="H8L1J5"/>
<gene>
    <name evidence="7" type="ordered locus">Fraau_0226</name>
</gene>
<dbReference type="CDD" id="cd00009">
    <property type="entry name" value="AAA"/>
    <property type="match status" value="1"/>
</dbReference>
<proteinExistence type="predicted"/>
<dbReference type="GO" id="GO:0003677">
    <property type="term" value="F:DNA binding"/>
    <property type="evidence" value="ECO:0007669"/>
    <property type="project" value="UniProtKB-KW"/>
</dbReference>
<dbReference type="InterPro" id="IPR058031">
    <property type="entry name" value="AAA_lid_NorR"/>
</dbReference>
<evidence type="ECO:0000256" key="1">
    <source>
        <dbReference type="ARBA" id="ARBA00022741"/>
    </source>
</evidence>
<dbReference type="InterPro" id="IPR027417">
    <property type="entry name" value="P-loop_NTPase"/>
</dbReference>
<reference evidence="7" key="1">
    <citation type="submission" date="2012-02" db="EMBL/GenBank/DDBJ databases">
        <title>The complete genome of Frateuria aurantia DSM 6220.</title>
        <authorList>
            <consortium name="US DOE Joint Genome Institute (JGI-PGF)"/>
            <person name="Lucas S."/>
            <person name="Copeland A."/>
            <person name="Lapidus A."/>
            <person name="Glavina del Rio T."/>
            <person name="Dalin E."/>
            <person name="Tice H."/>
            <person name="Bruce D."/>
            <person name="Goodwin L."/>
            <person name="Pitluck S."/>
            <person name="Peters L."/>
            <person name="Ovchinnikova G."/>
            <person name="Teshima H."/>
            <person name="Kyrpides N."/>
            <person name="Mavromatis K."/>
            <person name="Ivanova N."/>
            <person name="Brettin T."/>
            <person name="Detter J.C."/>
            <person name="Han C."/>
            <person name="Larimer F."/>
            <person name="Land M."/>
            <person name="Hauser L."/>
            <person name="Markowitz V."/>
            <person name="Cheng J.-F."/>
            <person name="Hugenholtz P."/>
            <person name="Woyke T."/>
            <person name="Wu D."/>
            <person name="Brambilla E."/>
            <person name="Klenk H.-P."/>
            <person name="Eisen J.A."/>
        </authorList>
    </citation>
    <scope>NUCLEOTIDE SEQUENCE</scope>
    <source>
        <strain evidence="7">DSM 6220</strain>
    </source>
</reference>
<dbReference type="FunFam" id="3.40.50.300:FF:000006">
    <property type="entry name" value="DNA-binding transcriptional regulator NtrC"/>
    <property type="match status" value="1"/>
</dbReference>
<dbReference type="InterPro" id="IPR025943">
    <property type="entry name" value="Sigma_54_int_dom_ATP-bd_2"/>
</dbReference>
<dbReference type="SMART" id="SM00382">
    <property type="entry name" value="AAA"/>
    <property type="match status" value="1"/>
</dbReference>
<dbReference type="InterPro" id="IPR003593">
    <property type="entry name" value="AAA+_ATPase"/>
</dbReference>
<evidence type="ECO:0000313" key="7">
    <source>
        <dbReference type="EMBL" id="AFC84723.1"/>
    </source>
</evidence>
<sequence length="353" mass="38981">MPTPPHAPVIALPLSADAAQACVFEDPQSKAILKQLQRIAPSAANVLLVGDTGTGKELIARHLHALSTRRAEPFVAVDCGVFSELHAEAELFGHEKGAFTGALSSKAGWLEVAHGGTLFLDEINQLPMSVQTKLVRVLQEGMVVRLGSRRSVPVDVRIITASHVPLERLVQTGAFRRDLFYHLNVVKLELKPLQQRPGDILPLVRLFIGEYSRRLGHGPVRLSPAAERRLTAYPWPGNIRELENVIHRTLLISRNGVIQDSDLSIAYLHGPPDLQDGSDDSAEARLQQALEQLCSQGEEDLHEKVEDSLFRTAYRLCHHNQVRTASLLGLSRNVVRARLIKLGEVVVHHRGED</sequence>
<dbReference type="HOGENOM" id="CLU_000445_0_7_6"/>
<evidence type="ECO:0000256" key="3">
    <source>
        <dbReference type="ARBA" id="ARBA00023015"/>
    </source>
</evidence>
<dbReference type="EMBL" id="CP003350">
    <property type="protein sequence ID" value="AFC84723.1"/>
    <property type="molecule type" value="Genomic_DNA"/>
</dbReference>
<keyword evidence="2" id="KW-0067">ATP-binding</keyword>
<protein>
    <submittedName>
        <fullName evidence="7">Sigma-54 interacting regulator</fullName>
    </submittedName>
</protein>
<name>H8L1J5_FRAAD</name>
<dbReference type="OrthoDB" id="9804019at2"/>
<dbReference type="GO" id="GO:0005524">
    <property type="term" value="F:ATP binding"/>
    <property type="evidence" value="ECO:0007669"/>
    <property type="project" value="UniProtKB-KW"/>
</dbReference>
<accession>H8L1J5</accession>
<keyword evidence="5" id="KW-0804">Transcription</keyword>
<dbReference type="InterPro" id="IPR025662">
    <property type="entry name" value="Sigma_54_int_dom_ATP-bd_1"/>
</dbReference>
<dbReference type="STRING" id="767434.Fraau_0226"/>
<dbReference type="Pfam" id="PF25601">
    <property type="entry name" value="AAA_lid_14"/>
    <property type="match status" value="1"/>
</dbReference>
<keyword evidence="3" id="KW-0805">Transcription regulation</keyword>
<evidence type="ECO:0000313" key="8">
    <source>
        <dbReference type="Proteomes" id="UP000005234"/>
    </source>
</evidence>
<evidence type="ECO:0000259" key="6">
    <source>
        <dbReference type="PROSITE" id="PS50045"/>
    </source>
</evidence>
<dbReference type="PANTHER" id="PTHR32071:SF21">
    <property type="entry name" value="TRANSCRIPTIONAL REGULATORY PROTEIN FLGR"/>
    <property type="match status" value="1"/>
</dbReference>
<keyword evidence="8" id="KW-1185">Reference proteome</keyword>
<dbReference type="InterPro" id="IPR025944">
    <property type="entry name" value="Sigma_54_int_dom_CS"/>
</dbReference>
<evidence type="ECO:0000256" key="5">
    <source>
        <dbReference type="ARBA" id="ARBA00023163"/>
    </source>
</evidence>
<dbReference type="Gene3D" id="3.40.50.300">
    <property type="entry name" value="P-loop containing nucleotide triphosphate hydrolases"/>
    <property type="match status" value="1"/>
</dbReference>
<dbReference type="KEGG" id="fau:Fraau_0226"/>
<dbReference type="PANTHER" id="PTHR32071">
    <property type="entry name" value="TRANSCRIPTIONAL REGULATORY PROTEIN"/>
    <property type="match status" value="1"/>
</dbReference>
<dbReference type="PROSITE" id="PS00676">
    <property type="entry name" value="SIGMA54_INTERACT_2"/>
    <property type="match status" value="1"/>
</dbReference>
<dbReference type="GO" id="GO:0006355">
    <property type="term" value="P:regulation of DNA-templated transcription"/>
    <property type="evidence" value="ECO:0007669"/>
    <property type="project" value="InterPro"/>
</dbReference>
<dbReference type="SUPFAM" id="SSF46689">
    <property type="entry name" value="Homeodomain-like"/>
    <property type="match status" value="1"/>
</dbReference>
<dbReference type="Gene3D" id="1.10.8.60">
    <property type="match status" value="1"/>
</dbReference>
<feature type="domain" description="Sigma-54 factor interaction" evidence="6">
    <location>
        <begin position="22"/>
        <end position="251"/>
    </location>
</feature>
<dbReference type="SUPFAM" id="SSF52540">
    <property type="entry name" value="P-loop containing nucleoside triphosphate hydrolases"/>
    <property type="match status" value="1"/>
</dbReference>
<dbReference type="RefSeq" id="WP_014401729.1">
    <property type="nucleotide sequence ID" value="NC_017033.1"/>
</dbReference>
<dbReference type="InterPro" id="IPR002078">
    <property type="entry name" value="Sigma_54_int"/>
</dbReference>
<evidence type="ECO:0000256" key="2">
    <source>
        <dbReference type="ARBA" id="ARBA00022840"/>
    </source>
</evidence>